<dbReference type="PANTHER" id="PTHR37089">
    <property type="entry name" value="PROTEIN U-RELATED"/>
    <property type="match status" value="1"/>
</dbReference>
<keyword evidence="2" id="KW-0946">Virion</keyword>
<feature type="domain" description="Spore coat protein U/FanG" evidence="1">
    <location>
        <begin position="196"/>
        <end position="331"/>
    </location>
</feature>
<protein>
    <submittedName>
        <fullName evidence="2">Spore coat protein U domain-containing protein</fullName>
    </submittedName>
</protein>
<gene>
    <name evidence="2" type="ORF">O0R41_10905</name>
</gene>
<reference evidence="3" key="1">
    <citation type="journal article" date="2022" name="J Environ Chem Eng">
        <title>Biodegradation of petroleum oil using a constructed nonpathogenic and heavy metal-tolerant bacterial consortium isolated from marine sponges.</title>
        <authorList>
            <person name="Dechsakulwatana C."/>
            <person name="Rungsihiranrut A."/>
            <person name="Muangchinda C."/>
            <person name="Ningthoujam R."/>
            <person name="Klankeo P."/>
            <person name="Pinyakong O."/>
        </authorList>
    </citation>
    <scope>NUCLEOTIDE SEQUENCE [LARGE SCALE GENOMIC DNA]</scope>
    <source>
        <strain evidence="3">MO2-4</strain>
    </source>
</reference>
<evidence type="ECO:0000313" key="2">
    <source>
        <dbReference type="EMBL" id="MDV5824107.1"/>
    </source>
</evidence>
<dbReference type="Pfam" id="PF05229">
    <property type="entry name" value="SCPU"/>
    <property type="match status" value="2"/>
</dbReference>
<accession>A0ABU3ZX58</accession>
<organism evidence="2 3">
    <name type="scientific">Sphingobium naphthae</name>
    <dbReference type="NCBI Taxonomy" id="1886786"/>
    <lineage>
        <taxon>Bacteria</taxon>
        <taxon>Pseudomonadati</taxon>
        <taxon>Pseudomonadota</taxon>
        <taxon>Alphaproteobacteria</taxon>
        <taxon>Sphingomonadales</taxon>
        <taxon>Sphingomonadaceae</taxon>
        <taxon>Sphingobium</taxon>
    </lineage>
</organism>
<name>A0ABU3ZX58_9SPHN</name>
<evidence type="ECO:0000313" key="3">
    <source>
        <dbReference type="Proteomes" id="UP001185984"/>
    </source>
</evidence>
<dbReference type="Proteomes" id="UP001185984">
    <property type="component" value="Unassembled WGS sequence"/>
</dbReference>
<feature type="domain" description="Spore coat protein U/FanG" evidence="1">
    <location>
        <begin position="43"/>
        <end position="161"/>
    </location>
</feature>
<sequence>MPIAMVTRRMDQGQPATWVKSLLLLGALLFALLAFYPQQARANLDCSVANVNMDFGTAETGTDVVSWTCTIYSDNPANTTLCLSPGDPYPGTPDAPAMQNSTGTLLYYHLFRDPGLTQPLTPAEPATVPVSMPAGIGVTTGGTITIYGRIDPGQTVASGDYVGDFFNSVLGFIAEGSSECQSSIQVGDEIYTGRAGTFEATANREASCTISALGDADFGNVLQTDTNLSTSTQISVNCPVGTAYFIGLEPSNGNDDGAGVMAGSAGNSDTPGYQLRSASATGPIWGNSATETSVGNGVAGTGTGAADAISVFVTLPSTAFRPDSYSDVVTVNLNF</sequence>
<dbReference type="InterPro" id="IPR053167">
    <property type="entry name" value="Spore_coat_component"/>
</dbReference>
<keyword evidence="3" id="KW-1185">Reference proteome</keyword>
<comment type="caution">
    <text evidence="2">The sequence shown here is derived from an EMBL/GenBank/DDBJ whole genome shotgun (WGS) entry which is preliminary data.</text>
</comment>
<dbReference type="EMBL" id="JAPTHD010000003">
    <property type="protein sequence ID" value="MDV5824107.1"/>
    <property type="molecule type" value="Genomic_DNA"/>
</dbReference>
<dbReference type="SMART" id="SM00972">
    <property type="entry name" value="SCPU"/>
    <property type="match status" value="2"/>
</dbReference>
<dbReference type="InterPro" id="IPR007893">
    <property type="entry name" value="Spore_coat_U/FanG"/>
</dbReference>
<dbReference type="RefSeq" id="WP_317516902.1">
    <property type="nucleotide sequence ID" value="NZ_JAPTHD010000003.1"/>
</dbReference>
<proteinExistence type="predicted"/>
<keyword evidence="2" id="KW-0167">Capsid protein</keyword>
<evidence type="ECO:0000259" key="1">
    <source>
        <dbReference type="Pfam" id="PF05229"/>
    </source>
</evidence>